<organism evidence="3 4">
    <name type="scientific">Halteria grandinella</name>
    <dbReference type="NCBI Taxonomy" id="5974"/>
    <lineage>
        <taxon>Eukaryota</taxon>
        <taxon>Sar</taxon>
        <taxon>Alveolata</taxon>
        <taxon>Ciliophora</taxon>
        <taxon>Intramacronucleata</taxon>
        <taxon>Spirotrichea</taxon>
        <taxon>Stichotrichia</taxon>
        <taxon>Sporadotrichida</taxon>
        <taxon>Halteriidae</taxon>
        <taxon>Halteria</taxon>
    </lineage>
</organism>
<dbReference type="GO" id="GO:0007131">
    <property type="term" value="P:reciprocal meiotic recombination"/>
    <property type="evidence" value="ECO:0007669"/>
    <property type="project" value="TreeGrafter"/>
</dbReference>
<feature type="region of interest" description="Disordered" evidence="1">
    <location>
        <begin position="1"/>
        <end position="24"/>
    </location>
</feature>
<proteinExistence type="predicted"/>
<evidence type="ECO:0000256" key="2">
    <source>
        <dbReference type="SAM" id="Phobius"/>
    </source>
</evidence>
<name>A0A8J8T7N8_HALGN</name>
<evidence type="ECO:0000313" key="4">
    <source>
        <dbReference type="Proteomes" id="UP000785679"/>
    </source>
</evidence>
<dbReference type="EMBL" id="RRYP01001752">
    <property type="protein sequence ID" value="TNV85532.1"/>
    <property type="molecule type" value="Genomic_DNA"/>
</dbReference>
<gene>
    <name evidence="3" type="ORF">FGO68_gene3405</name>
</gene>
<comment type="caution">
    <text evidence="3">The sequence shown here is derived from an EMBL/GenBank/DDBJ whole genome shotgun (WGS) entry which is preliminary data.</text>
</comment>
<feature type="region of interest" description="Disordered" evidence="1">
    <location>
        <begin position="560"/>
        <end position="581"/>
    </location>
</feature>
<feature type="compositionally biased region" description="Polar residues" evidence="1">
    <location>
        <begin position="563"/>
        <end position="578"/>
    </location>
</feature>
<feature type="region of interest" description="Disordered" evidence="1">
    <location>
        <begin position="518"/>
        <end position="543"/>
    </location>
</feature>
<sequence>MASRRVSIKSKVGPDTTENRANEDHECTVNQVDSNQSRMAHVFPKLSLNRKASERVRTKALKAQPKNKVTRKMINGLKSIDIYGQAINLSYRGEEKFKTIPGALMSIWVIVIFLAYTVYKSYILFDRVNPNINRKGLVRNLDQEEAFRPQDLGFDFSFGVKEPLDPQIAFYTVTENVQGYREDSKGVWGSYKTKQDLEYAECGDDLFNHDNQTEVKMYGINRLMCFKRKNYSLQGDFYSNTFRYITIKLSKCKVNCKNASEINSYLSGKTFSIAFINQYFDYNDFTIPIKSLIDDSVFTLIESDKIKRLNFYVMKSYIQLQDEYFQLGQSVTDNFANVVNLRPYDDSNESDDGTVVQIFIRYDSRYDYYERRVYSMLELLGDIGGLQQSLYIIGLIMCQFFTYRIFLSSVLKQIYQVKHDKRFDIHALDTENGGNSPRKGKAIPSTITIEHPDNSSTGQLLKNGLLRKSKDIHKSLTTVQINTYHQHNVDMEREVPRFETRFRKSGNPMHRKLATAISPGAGEETSMGGTKSQAQFSQHTRHESGIVKRADIWVQNNLKKRPSAQQNKFEVPSTSPRQDTLEGRLEVLERELESNGEGFESFNHHPLHGQPSPFQKEYSAGNFADNVSDAISQAPMMIGGTISQEDFYYPRYDSPVNRSPTGKIFAGVSRTNLEPIMEKDESYRFDQVLKRKQRLTKADIGTILVNLINRKRFTYTFKDICESLVKCLFLRKTNATKDKQHFLFKKGEHKLKQELDMISLLKSMRQIKLLTQVILNQRQKMLLRFQRKNIIETSSSSCDSDFNNRVDAASLMEHQNPIVRLTIFGRIKRMVNTYREHRLRTFDKRLVRGLFLRNLKDFDEDYYEMLANKSLLERIKGALNQSFDSNLQAPSSSDILDHQLPPLDYLNSARGSEHQTITNFNPYQNVVFGVKKGISVTPMESSRLYCVESLREDRTKPQEQIPVLVEDIQQQSRNNEKVSKEAVAERYEGVQKNYEMSFSAVSRENPNNPLQQPSVDISHDYLLLNKTQQDDPNAWYDSMSMGAQNNLTQPQVDPYGVSNPRYEQYPSSRLSSEAPIQPVSIVQNSIQSGFANPLEAPKNLKIHRPDLKSSLMLKKERSREKLTAKNAATPPPVIGVQQSKAHLAAIGAHSVGGNKAGNQYSQVQYKHQL</sequence>
<dbReference type="PANTHER" id="PTHR31398">
    <property type="entry name" value="MEIOTIC NUCLEAR DIVISION PROTEIN 1 HOMOLOG"/>
    <property type="match status" value="1"/>
</dbReference>
<dbReference type="GO" id="GO:0005634">
    <property type="term" value="C:nucleus"/>
    <property type="evidence" value="ECO:0007669"/>
    <property type="project" value="TreeGrafter"/>
</dbReference>
<evidence type="ECO:0000256" key="1">
    <source>
        <dbReference type="SAM" id="MobiDB-lite"/>
    </source>
</evidence>
<keyword evidence="4" id="KW-1185">Reference proteome</keyword>
<dbReference type="AlphaFoldDB" id="A0A8J8T7N8"/>
<keyword evidence="2" id="KW-0472">Membrane</keyword>
<keyword evidence="2" id="KW-0812">Transmembrane</keyword>
<evidence type="ECO:0000313" key="3">
    <source>
        <dbReference type="EMBL" id="TNV85532.1"/>
    </source>
</evidence>
<feature type="transmembrane region" description="Helical" evidence="2">
    <location>
        <begin position="100"/>
        <end position="119"/>
    </location>
</feature>
<reference evidence="3" key="1">
    <citation type="submission" date="2019-06" db="EMBL/GenBank/DDBJ databases">
        <authorList>
            <person name="Zheng W."/>
        </authorList>
    </citation>
    <scope>NUCLEOTIDE SEQUENCE</scope>
    <source>
        <strain evidence="3">QDHG01</strain>
    </source>
</reference>
<accession>A0A8J8T7N8</accession>
<protein>
    <submittedName>
        <fullName evidence="3">Uncharacterized protein</fullName>
    </submittedName>
</protein>
<dbReference type="Proteomes" id="UP000785679">
    <property type="component" value="Unassembled WGS sequence"/>
</dbReference>
<keyword evidence="2" id="KW-1133">Transmembrane helix</keyword>
<feature type="compositionally biased region" description="Polar residues" evidence="1">
    <location>
        <begin position="527"/>
        <end position="538"/>
    </location>
</feature>
<dbReference type="PANTHER" id="PTHR31398:SF0">
    <property type="entry name" value="MEIOTIC NUCLEAR DIVISION PROTEIN 1 HOMOLOG"/>
    <property type="match status" value="1"/>
</dbReference>